<dbReference type="GO" id="GO:0042128">
    <property type="term" value="P:nitrate assimilation"/>
    <property type="evidence" value="ECO:0007669"/>
    <property type="project" value="UniProtKB-KW"/>
</dbReference>
<accession>A0A132F7J8</accession>
<dbReference type="PANTHER" id="PTHR43680">
    <property type="entry name" value="NITRATE REDUCTASE MOLYBDENUM COFACTOR ASSEMBLY CHAPERONE"/>
    <property type="match status" value="1"/>
</dbReference>
<dbReference type="Proteomes" id="UP000061512">
    <property type="component" value="Unassembled WGS sequence"/>
</dbReference>
<sequence length="241" mass="26257">MSTTPDPTYAAFAALLDYPDDTLVDVLDSIETHLRERARLPKAARAGLARFFAYLRERDLLTLQENYVALFDRGRATSLHLFEHVHGESRDRGQAMVDLLQMYERHGLVLNPGELPDYLPVFLEYLSRLPAPDARSLLGETGEILRALAGQLAQRGSHYSFVVGALLPLAGLAPVDAPASAHDDVADARPGADDYRALDAAYADEAVRFVGAATPAEQTIRFHDTRPARGAHAPGPTGETS</sequence>
<proteinExistence type="predicted"/>
<dbReference type="PANTHER" id="PTHR43680:SF2">
    <property type="entry name" value="NITRATE REDUCTASE MOLYBDENUM COFACTOR ASSEMBLY CHAPERONE NARJ"/>
    <property type="match status" value="1"/>
</dbReference>
<dbReference type="SUPFAM" id="SSF89155">
    <property type="entry name" value="TorD-like"/>
    <property type="match status" value="1"/>
</dbReference>
<dbReference type="GO" id="GO:0051131">
    <property type="term" value="P:chaperone-mediated protein complex assembly"/>
    <property type="evidence" value="ECO:0007669"/>
    <property type="project" value="InterPro"/>
</dbReference>
<comment type="caution">
    <text evidence="2">The sequence shown here is derived from an EMBL/GenBank/DDBJ whole genome shotgun (WGS) entry which is preliminary data.</text>
</comment>
<dbReference type="GO" id="GO:0051082">
    <property type="term" value="F:unfolded protein binding"/>
    <property type="evidence" value="ECO:0007669"/>
    <property type="project" value="InterPro"/>
</dbReference>
<dbReference type="InterPro" id="IPR003765">
    <property type="entry name" value="NO3_reductase_chaperone_NarJ"/>
</dbReference>
<dbReference type="GO" id="GO:0016530">
    <property type="term" value="F:metallochaperone activity"/>
    <property type="evidence" value="ECO:0007669"/>
    <property type="project" value="TreeGrafter"/>
</dbReference>
<name>A0A132F7J8_9BURK</name>
<dbReference type="RefSeq" id="WP_060295851.1">
    <property type="nucleotide sequence ID" value="NZ_LPJX01000003.1"/>
</dbReference>
<dbReference type="NCBIfam" id="TIGR00684">
    <property type="entry name" value="narJ"/>
    <property type="match status" value="1"/>
</dbReference>
<dbReference type="InterPro" id="IPR036411">
    <property type="entry name" value="TorD-like_sf"/>
</dbReference>
<dbReference type="Gene3D" id="1.10.3480.10">
    <property type="entry name" value="TorD-like"/>
    <property type="match status" value="1"/>
</dbReference>
<gene>
    <name evidence="2" type="ORF">WT57_06940</name>
</gene>
<dbReference type="InterPro" id="IPR020945">
    <property type="entry name" value="DMSO/NO3_reduct_chaperone"/>
</dbReference>
<keyword evidence="1" id="KW-0534">Nitrate assimilation</keyword>
<dbReference type="AlphaFoldDB" id="A0A132F7J8"/>
<evidence type="ECO:0000313" key="2">
    <source>
        <dbReference type="EMBL" id="KWF72034.1"/>
    </source>
</evidence>
<reference evidence="2 3" key="1">
    <citation type="submission" date="2015-11" db="EMBL/GenBank/DDBJ databases">
        <title>Expanding the genomic diversity of Burkholderia species for the development of highly accurate diagnostics.</title>
        <authorList>
            <person name="Sahl J."/>
            <person name="Keim P."/>
            <person name="Wagner D."/>
        </authorList>
    </citation>
    <scope>NUCLEOTIDE SEQUENCE [LARGE SCALE GENOMIC DNA]</scope>
    <source>
        <strain evidence="2 3">MSMB574WGS</strain>
    </source>
</reference>
<evidence type="ECO:0000256" key="1">
    <source>
        <dbReference type="ARBA" id="ARBA00023063"/>
    </source>
</evidence>
<dbReference type="Pfam" id="PF02613">
    <property type="entry name" value="Nitrate_red_del"/>
    <property type="match status" value="1"/>
</dbReference>
<organism evidence="2 3">
    <name type="scientific">Burkholderia pseudomultivorans</name>
    <dbReference type="NCBI Taxonomy" id="1207504"/>
    <lineage>
        <taxon>Bacteria</taxon>
        <taxon>Pseudomonadati</taxon>
        <taxon>Pseudomonadota</taxon>
        <taxon>Betaproteobacteria</taxon>
        <taxon>Burkholderiales</taxon>
        <taxon>Burkholderiaceae</taxon>
        <taxon>Burkholderia</taxon>
        <taxon>Burkholderia cepacia complex</taxon>
    </lineage>
</organism>
<protein>
    <submittedName>
        <fullName evidence="2">Nitrate reductase</fullName>
    </submittedName>
</protein>
<dbReference type="EMBL" id="LPJX01000003">
    <property type="protein sequence ID" value="KWF72034.1"/>
    <property type="molecule type" value="Genomic_DNA"/>
</dbReference>
<evidence type="ECO:0000313" key="3">
    <source>
        <dbReference type="Proteomes" id="UP000061512"/>
    </source>
</evidence>